<dbReference type="OrthoDB" id="10002959at2759"/>
<dbReference type="Proteomes" id="UP000266841">
    <property type="component" value="Unassembled WGS sequence"/>
</dbReference>
<keyword evidence="4" id="KW-1185">Reference proteome</keyword>
<protein>
    <submittedName>
        <fullName evidence="3">Uncharacterized protein</fullName>
    </submittedName>
</protein>
<evidence type="ECO:0000313" key="4">
    <source>
        <dbReference type="Proteomes" id="UP000266841"/>
    </source>
</evidence>
<feature type="compositionally biased region" description="Low complexity" evidence="2">
    <location>
        <begin position="140"/>
        <end position="153"/>
    </location>
</feature>
<keyword evidence="1" id="KW-0843">Virulence</keyword>
<dbReference type="AlphaFoldDB" id="K0S437"/>
<comment type="caution">
    <text evidence="3">The sequence shown here is derived from an EMBL/GenBank/DDBJ whole genome shotgun (WGS) entry which is preliminary data.</text>
</comment>
<feature type="region of interest" description="Disordered" evidence="2">
    <location>
        <begin position="1"/>
        <end position="28"/>
    </location>
</feature>
<dbReference type="Gene3D" id="2.40.10.10">
    <property type="entry name" value="Trypsin-like serine proteases"/>
    <property type="match status" value="1"/>
</dbReference>
<sequence length="573" mass="62117">MGGCGPRKRLSSSSHGRPNLAPMVRPGTASSCSIVIHRSVDPLLLRHPSFEGNGRKIARNARARPALHGSPSSPGPARRATRPPSPPRADDGPGRGSSRPLLGRTSSEGRGRERVPSSPGGPRRPRPGGPTTRRSGRGAGAAAPAGVFPRSRGQGLGPRGRSRRRSFALRTRARPGWDGAVRVVANGDRAVRHGDTSWTRGQADYRPITAVMSNARPMGALWSIQPACRRCSGVAVLPLLGTCLIRRPPLPLPNSSWSPPPGPSRTNTAESSAEMIFGALVLTICLRVVASQRSSAADGLAPLAGRARRQRNWRNLRSLQGVIEEPAAFEEDEVPFMDELADLSMSMLMLVDDGEPDEIFYGSEMKEEEFVENYRYLVNMGYEASHCFITNGSYDAYIIDFIEVNRYDVSVDNGAGGKPVERRYLDRVFQFSEVAVGKAQVHIHPCYDGSSANSTQEFVDNIENDFALVILEDPLPDYITPVKLNSDDSVPTPGVDLQTMGWGFTEEYTQPDRPVTRVALLFTTMAKRTSKLVLLAGALGLAKKNHPSFCKSSKSSKSAKNSAPSWENCLGDL</sequence>
<gene>
    <name evidence="3" type="ORF">THAOC_20152</name>
</gene>
<dbReference type="InterPro" id="IPR043504">
    <property type="entry name" value="Peptidase_S1_PA_chymotrypsin"/>
</dbReference>
<proteinExistence type="predicted"/>
<evidence type="ECO:0000256" key="1">
    <source>
        <dbReference type="ARBA" id="ARBA00023026"/>
    </source>
</evidence>
<feature type="region of interest" description="Disordered" evidence="2">
    <location>
        <begin position="545"/>
        <end position="573"/>
    </location>
</feature>
<feature type="compositionally biased region" description="Low complexity" evidence="2">
    <location>
        <begin position="551"/>
        <end position="565"/>
    </location>
</feature>
<evidence type="ECO:0000313" key="3">
    <source>
        <dbReference type="EMBL" id="EJK59599.1"/>
    </source>
</evidence>
<accession>K0S437</accession>
<name>K0S437_THAOC</name>
<feature type="region of interest" description="Disordered" evidence="2">
    <location>
        <begin position="41"/>
        <end position="166"/>
    </location>
</feature>
<reference evidence="3 4" key="1">
    <citation type="journal article" date="2012" name="Genome Biol.">
        <title>Genome and low-iron response of an oceanic diatom adapted to chronic iron limitation.</title>
        <authorList>
            <person name="Lommer M."/>
            <person name="Specht M."/>
            <person name="Roy A.S."/>
            <person name="Kraemer L."/>
            <person name="Andreson R."/>
            <person name="Gutowska M.A."/>
            <person name="Wolf J."/>
            <person name="Bergner S.V."/>
            <person name="Schilhabel M.B."/>
            <person name="Klostermeier U.C."/>
            <person name="Beiko R.G."/>
            <person name="Rosenstiel P."/>
            <person name="Hippler M."/>
            <person name="Laroche J."/>
        </authorList>
    </citation>
    <scope>NUCLEOTIDE SEQUENCE [LARGE SCALE GENOMIC DNA]</scope>
    <source>
        <strain evidence="3 4">CCMP1005</strain>
    </source>
</reference>
<evidence type="ECO:0000256" key="2">
    <source>
        <dbReference type="SAM" id="MobiDB-lite"/>
    </source>
</evidence>
<feature type="compositionally biased region" description="Basic residues" evidence="2">
    <location>
        <begin position="1"/>
        <end position="10"/>
    </location>
</feature>
<dbReference type="SUPFAM" id="SSF50494">
    <property type="entry name" value="Trypsin-like serine proteases"/>
    <property type="match status" value="1"/>
</dbReference>
<dbReference type="InterPro" id="IPR009003">
    <property type="entry name" value="Peptidase_S1_PA"/>
</dbReference>
<dbReference type="EMBL" id="AGNL01022653">
    <property type="protein sequence ID" value="EJK59599.1"/>
    <property type="molecule type" value="Genomic_DNA"/>
</dbReference>
<organism evidence="3 4">
    <name type="scientific">Thalassiosira oceanica</name>
    <name type="common">Marine diatom</name>
    <dbReference type="NCBI Taxonomy" id="159749"/>
    <lineage>
        <taxon>Eukaryota</taxon>
        <taxon>Sar</taxon>
        <taxon>Stramenopiles</taxon>
        <taxon>Ochrophyta</taxon>
        <taxon>Bacillariophyta</taxon>
        <taxon>Coscinodiscophyceae</taxon>
        <taxon>Thalassiosirophycidae</taxon>
        <taxon>Thalassiosirales</taxon>
        <taxon>Thalassiosiraceae</taxon>
        <taxon>Thalassiosira</taxon>
    </lineage>
</organism>